<dbReference type="Proteomes" id="UP000094527">
    <property type="component" value="Unassembled WGS sequence"/>
</dbReference>
<dbReference type="GO" id="GO:0036064">
    <property type="term" value="C:ciliary basal body"/>
    <property type="evidence" value="ECO:0007669"/>
    <property type="project" value="TreeGrafter"/>
</dbReference>
<accession>A0A1D2MNP7</accession>
<comment type="caution">
    <text evidence="3">The sequence shown here is derived from an EMBL/GenBank/DDBJ whole genome shotgun (WGS) entry which is preliminary data.</text>
</comment>
<dbReference type="GO" id="GO:0044782">
    <property type="term" value="P:cilium organization"/>
    <property type="evidence" value="ECO:0007669"/>
    <property type="project" value="TreeGrafter"/>
</dbReference>
<evidence type="ECO:0000256" key="2">
    <source>
        <dbReference type="ARBA" id="ARBA00033306"/>
    </source>
</evidence>
<keyword evidence="4" id="KW-1185">Reference proteome</keyword>
<dbReference type="InterPro" id="IPR038797">
    <property type="entry name" value="Fltp"/>
</dbReference>
<proteinExistence type="inferred from homology"/>
<dbReference type="CDD" id="cd23705">
    <property type="entry name" value="Flattop"/>
    <property type="match status" value="1"/>
</dbReference>
<dbReference type="EMBL" id="LJIJ01000765">
    <property type="protein sequence ID" value="ODM94699.1"/>
    <property type="molecule type" value="Genomic_DNA"/>
</dbReference>
<organism evidence="3 4">
    <name type="scientific">Orchesella cincta</name>
    <name type="common">Springtail</name>
    <name type="synonym">Podura cincta</name>
    <dbReference type="NCBI Taxonomy" id="48709"/>
    <lineage>
        <taxon>Eukaryota</taxon>
        <taxon>Metazoa</taxon>
        <taxon>Ecdysozoa</taxon>
        <taxon>Arthropoda</taxon>
        <taxon>Hexapoda</taxon>
        <taxon>Collembola</taxon>
        <taxon>Entomobryomorpha</taxon>
        <taxon>Entomobryoidea</taxon>
        <taxon>Orchesellidae</taxon>
        <taxon>Orchesellinae</taxon>
        <taxon>Orchesella</taxon>
    </lineage>
</organism>
<sequence>MSHHYSASQFNDAFIPIRLKNYSPFTNTPGAPYGVHSTCLPNRCCPTQIIAYDNGHLYECIPRGPSSPWGDYSTSILEQTSTCLCIDKLRHPEKWAAPKHIFIANEENNHEKEAARIAKFLNENPEEYKNMVEKNIQDCCCPPPACPCPPNPCFPMKVVLCNSEADKKRVIKEMKRQQREWRRCAAGIRGRMKGKTPFSPGELRVVTWDGCSRGGNALGKVYGCQKSGCSS</sequence>
<name>A0A1D2MNP7_ORCCI</name>
<dbReference type="OrthoDB" id="521617at2759"/>
<dbReference type="PANTHER" id="PTHR34639">
    <property type="entry name" value="PROTEIN FLATTOP"/>
    <property type="match status" value="1"/>
</dbReference>
<dbReference type="Pfam" id="PF22611">
    <property type="entry name" value="CFAP126"/>
    <property type="match status" value="1"/>
</dbReference>
<evidence type="ECO:0000256" key="1">
    <source>
        <dbReference type="ARBA" id="ARBA00009887"/>
    </source>
</evidence>
<gene>
    <name evidence="3" type="ORF">Ocin01_11986</name>
</gene>
<dbReference type="AlphaFoldDB" id="A0A1D2MNP7"/>
<reference evidence="3 4" key="1">
    <citation type="journal article" date="2016" name="Genome Biol. Evol.">
        <title>Gene Family Evolution Reflects Adaptation to Soil Environmental Stressors in the Genome of the Collembolan Orchesella cincta.</title>
        <authorList>
            <person name="Faddeeva-Vakhrusheva A."/>
            <person name="Derks M.F."/>
            <person name="Anvar S.Y."/>
            <person name="Agamennone V."/>
            <person name="Suring W."/>
            <person name="Smit S."/>
            <person name="van Straalen N.M."/>
            <person name="Roelofs D."/>
        </authorList>
    </citation>
    <scope>NUCLEOTIDE SEQUENCE [LARGE SCALE GENOMIC DNA]</scope>
    <source>
        <tissue evidence="3">Mixed pool</tissue>
    </source>
</reference>
<comment type="similarity">
    <text evidence="1">Belongs to the Flattop family.</text>
</comment>
<dbReference type="PANTHER" id="PTHR34639:SF1">
    <property type="entry name" value="PROTEIN FLATTOP"/>
    <property type="match status" value="1"/>
</dbReference>
<evidence type="ECO:0000313" key="3">
    <source>
        <dbReference type="EMBL" id="ODM94699.1"/>
    </source>
</evidence>
<evidence type="ECO:0000313" key="4">
    <source>
        <dbReference type="Proteomes" id="UP000094527"/>
    </source>
</evidence>
<protein>
    <recommendedName>
        <fullName evidence="2">Cilia- and flagella-associated protein 126</fullName>
    </recommendedName>
</protein>